<feature type="transmembrane region" description="Helical" evidence="6">
    <location>
        <begin position="126"/>
        <end position="143"/>
    </location>
</feature>
<evidence type="ECO:0000256" key="4">
    <source>
        <dbReference type="ARBA" id="ARBA00022989"/>
    </source>
</evidence>
<accession>A0ABS0TEQ4</accession>
<feature type="transmembrane region" description="Helical" evidence="6">
    <location>
        <begin position="93"/>
        <end position="120"/>
    </location>
</feature>
<evidence type="ECO:0000256" key="3">
    <source>
        <dbReference type="ARBA" id="ARBA00022692"/>
    </source>
</evidence>
<dbReference type="EMBL" id="JAEHNY010000004">
    <property type="protein sequence ID" value="MBI6119535.1"/>
    <property type="molecule type" value="Genomic_DNA"/>
</dbReference>
<feature type="transmembrane region" description="Helical" evidence="6">
    <location>
        <begin position="21"/>
        <end position="42"/>
    </location>
</feature>
<evidence type="ECO:0000256" key="1">
    <source>
        <dbReference type="ARBA" id="ARBA00004651"/>
    </source>
</evidence>
<keyword evidence="3 6" id="KW-0812">Transmembrane</keyword>
<protein>
    <submittedName>
        <fullName evidence="7">Oligosaccharide flippase family protein</fullName>
    </submittedName>
</protein>
<feature type="transmembrane region" description="Helical" evidence="6">
    <location>
        <begin position="181"/>
        <end position="204"/>
    </location>
</feature>
<dbReference type="PANTHER" id="PTHR30250:SF11">
    <property type="entry name" value="O-ANTIGEN TRANSPORTER-RELATED"/>
    <property type="match status" value="1"/>
</dbReference>
<proteinExistence type="predicted"/>
<reference evidence="7 8" key="1">
    <citation type="submission" date="2020-12" db="EMBL/GenBank/DDBJ databases">
        <title>Salegentibacter orientalis sp. nov., isolated from costal sediment.</title>
        <authorList>
            <person name="Lian F.-B."/>
        </authorList>
    </citation>
    <scope>NUCLEOTIDE SEQUENCE [LARGE SCALE GENOMIC DNA]</scope>
    <source>
        <strain evidence="7 8">F60176</strain>
    </source>
</reference>
<feature type="transmembrane region" description="Helical" evidence="6">
    <location>
        <begin position="155"/>
        <end position="175"/>
    </location>
</feature>
<keyword evidence="5 6" id="KW-0472">Membrane</keyword>
<dbReference type="Proteomes" id="UP000635665">
    <property type="component" value="Unassembled WGS sequence"/>
</dbReference>
<feature type="transmembrane region" description="Helical" evidence="6">
    <location>
        <begin position="328"/>
        <end position="354"/>
    </location>
</feature>
<comment type="caution">
    <text evidence="7">The sequence shown here is derived from an EMBL/GenBank/DDBJ whole genome shotgun (WGS) entry which is preliminary data.</text>
</comment>
<organism evidence="7 8">
    <name type="scientific">Salegentibacter maritimus</name>
    <dbReference type="NCBI Taxonomy" id="2794347"/>
    <lineage>
        <taxon>Bacteria</taxon>
        <taxon>Pseudomonadati</taxon>
        <taxon>Bacteroidota</taxon>
        <taxon>Flavobacteriia</taxon>
        <taxon>Flavobacteriales</taxon>
        <taxon>Flavobacteriaceae</taxon>
        <taxon>Salegentibacter</taxon>
    </lineage>
</organism>
<evidence type="ECO:0000256" key="6">
    <source>
        <dbReference type="SAM" id="Phobius"/>
    </source>
</evidence>
<comment type="subcellular location">
    <subcellularLocation>
        <location evidence="1">Cell membrane</location>
        <topology evidence="1">Multi-pass membrane protein</topology>
    </subcellularLocation>
</comment>
<dbReference type="InterPro" id="IPR002797">
    <property type="entry name" value="Polysacc_synth"/>
</dbReference>
<name>A0ABS0TEQ4_9FLAO</name>
<dbReference type="Pfam" id="PF01943">
    <property type="entry name" value="Polysacc_synt"/>
    <property type="match status" value="1"/>
</dbReference>
<evidence type="ECO:0000313" key="8">
    <source>
        <dbReference type="Proteomes" id="UP000635665"/>
    </source>
</evidence>
<keyword evidence="2" id="KW-1003">Cell membrane</keyword>
<evidence type="ECO:0000256" key="5">
    <source>
        <dbReference type="ARBA" id="ARBA00023136"/>
    </source>
</evidence>
<keyword evidence="4 6" id="KW-1133">Transmembrane helix</keyword>
<evidence type="ECO:0000313" key="7">
    <source>
        <dbReference type="EMBL" id="MBI6119535.1"/>
    </source>
</evidence>
<sequence length="417" mass="48245">MKNKLKSLLKNKDNRTLIENFFSLSALQVVGLILPLITLPYVLRVVGFSNYGIIVLAASLIAYFQSVTDFSFKITATRDVAIFKHNQKKLNLIYSKVITIKAIFLLLSYLLITVIVLVYPPFREEMLVFFLSMPLLLGYALFPEWFFQGIEKMKYITFLNIGIKVFFTVCVFIFLKQKEDYWIYPFLQSAGFVGAGLVGQIILLRKYKLKFVFLKKRQIRNTIQENIPVFVNQFVPTLYNNTTTFLLGILTTTNLVGIYDAIKRIIDLAVKVINILSRVFFPLINRKKNVFENYRKLILIFTSILSIGILLIHPYLFWYLNIDYPDALLILIILVVGIIGFSLYDIFGLNYFIVKRNDKLVMKNTIRASLIGLVLVFPLISFFGIIGAAINLSFSRLIMGGGMWFKYFKMKKIYEHD</sequence>
<keyword evidence="8" id="KW-1185">Reference proteome</keyword>
<gene>
    <name evidence="7" type="ORF">I6U50_05820</name>
</gene>
<dbReference type="PANTHER" id="PTHR30250">
    <property type="entry name" value="PST FAMILY PREDICTED COLANIC ACID TRANSPORTER"/>
    <property type="match status" value="1"/>
</dbReference>
<dbReference type="RefSeq" id="WP_198638159.1">
    <property type="nucleotide sequence ID" value="NZ_JAEHNY010000004.1"/>
</dbReference>
<feature type="transmembrane region" description="Helical" evidence="6">
    <location>
        <begin position="366"/>
        <end position="390"/>
    </location>
</feature>
<evidence type="ECO:0000256" key="2">
    <source>
        <dbReference type="ARBA" id="ARBA00022475"/>
    </source>
</evidence>
<dbReference type="InterPro" id="IPR050833">
    <property type="entry name" value="Poly_Biosynth_Transport"/>
</dbReference>
<feature type="transmembrane region" description="Helical" evidence="6">
    <location>
        <begin position="297"/>
        <end position="316"/>
    </location>
</feature>